<dbReference type="AlphaFoldDB" id="A0A4U1EGV9"/>
<evidence type="ECO:0000313" key="2">
    <source>
        <dbReference type="Proteomes" id="UP000308365"/>
    </source>
</evidence>
<gene>
    <name evidence="1" type="ORF">EI555_013792</name>
</gene>
<name>A0A4U1EGV9_MONMO</name>
<protein>
    <submittedName>
        <fullName evidence="1">Uncharacterized protein</fullName>
    </submittedName>
</protein>
<accession>A0A4U1EGV9</accession>
<proteinExistence type="predicted"/>
<dbReference type="EMBL" id="RWIC01001530">
    <property type="protein sequence ID" value="TKC35452.1"/>
    <property type="molecule type" value="Genomic_DNA"/>
</dbReference>
<comment type="caution">
    <text evidence="1">The sequence shown here is derived from an EMBL/GenBank/DDBJ whole genome shotgun (WGS) entry which is preliminary data.</text>
</comment>
<dbReference type="Proteomes" id="UP000308365">
    <property type="component" value="Unassembled WGS sequence"/>
</dbReference>
<evidence type="ECO:0000313" key="1">
    <source>
        <dbReference type="EMBL" id="TKC35452.1"/>
    </source>
</evidence>
<sequence length="49" mass="5478">MKKFKGTAKNFVISQGKPLASTNLFVAMLAVLSAKVPLMDRLSDWVHWT</sequence>
<organism evidence="1 2">
    <name type="scientific">Monodon monoceros</name>
    <name type="common">Narwhal</name>
    <name type="synonym">Ceratodon monodon</name>
    <dbReference type="NCBI Taxonomy" id="40151"/>
    <lineage>
        <taxon>Eukaryota</taxon>
        <taxon>Metazoa</taxon>
        <taxon>Chordata</taxon>
        <taxon>Craniata</taxon>
        <taxon>Vertebrata</taxon>
        <taxon>Euteleostomi</taxon>
        <taxon>Mammalia</taxon>
        <taxon>Eutheria</taxon>
        <taxon>Laurasiatheria</taxon>
        <taxon>Artiodactyla</taxon>
        <taxon>Whippomorpha</taxon>
        <taxon>Cetacea</taxon>
        <taxon>Odontoceti</taxon>
        <taxon>Monodontidae</taxon>
        <taxon>Monodon</taxon>
    </lineage>
</organism>
<reference evidence="2" key="1">
    <citation type="journal article" date="2019" name="IScience">
        <title>Narwhal Genome Reveals Long-Term Low Genetic Diversity despite Current Large Abundance Size.</title>
        <authorList>
            <person name="Westbury M.V."/>
            <person name="Petersen B."/>
            <person name="Garde E."/>
            <person name="Heide-Jorgensen M.P."/>
            <person name="Lorenzen E.D."/>
        </authorList>
    </citation>
    <scope>NUCLEOTIDE SEQUENCE [LARGE SCALE GENOMIC DNA]</scope>
</reference>